<reference evidence="7 8" key="1">
    <citation type="submission" date="2022-06" db="EMBL/GenBank/DDBJ databases">
        <title>Endosaccharibacter gen. nov., sp. nov., endophytic bacteria isolated from sugarcane.</title>
        <authorList>
            <person name="Pitiwittayakul N."/>
            <person name="Yukphan P."/>
            <person name="Charoenyingcharoen P."/>
            <person name="Tanasupawat S."/>
        </authorList>
    </citation>
    <scope>NUCLEOTIDE SEQUENCE [LARGE SCALE GENOMIC DNA]</scope>
    <source>
        <strain evidence="7 8">KSS8</strain>
    </source>
</reference>
<dbReference type="EC" id="3.2.2.21" evidence="3"/>
<keyword evidence="8" id="KW-1185">Reference proteome</keyword>
<gene>
    <name evidence="7" type="ORF">NFI95_11415</name>
</gene>
<evidence type="ECO:0000259" key="6">
    <source>
        <dbReference type="SMART" id="SM00478"/>
    </source>
</evidence>
<evidence type="ECO:0000256" key="5">
    <source>
        <dbReference type="ARBA" id="ARBA00023204"/>
    </source>
</evidence>
<dbReference type="Gene3D" id="1.10.340.30">
    <property type="entry name" value="Hypothetical protein, domain 2"/>
    <property type="match status" value="1"/>
</dbReference>
<dbReference type="Pfam" id="PF00730">
    <property type="entry name" value="HhH-GPD"/>
    <property type="match status" value="1"/>
</dbReference>
<dbReference type="Gene3D" id="1.10.1670.40">
    <property type="match status" value="1"/>
</dbReference>
<dbReference type="InterPro" id="IPR051912">
    <property type="entry name" value="Alkylbase_DNA_Glycosylase/TA"/>
</dbReference>
<dbReference type="InterPro" id="IPR011257">
    <property type="entry name" value="DNA_glycosylase"/>
</dbReference>
<dbReference type="CDD" id="cd00056">
    <property type="entry name" value="ENDO3c"/>
    <property type="match status" value="1"/>
</dbReference>
<dbReference type="Proteomes" id="UP001524587">
    <property type="component" value="Unassembled WGS sequence"/>
</dbReference>
<evidence type="ECO:0000256" key="4">
    <source>
        <dbReference type="ARBA" id="ARBA00022763"/>
    </source>
</evidence>
<evidence type="ECO:0000313" key="7">
    <source>
        <dbReference type="EMBL" id="MCQ8279055.1"/>
    </source>
</evidence>
<dbReference type="PROSITE" id="PS00516">
    <property type="entry name" value="ALKYLBASE_DNA_GLYCOS"/>
    <property type="match status" value="1"/>
</dbReference>
<comment type="similarity">
    <text evidence="2">Belongs to the alkylbase DNA glycosidase AlkA family.</text>
</comment>
<protein>
    <recommendedName>
        <fullName evidence="3">DNA-3-methyladenine glycosylase II</fullName>
        <ecNumber evidence="3">3.2.2.21</ecNumber>
    </recommendedName>
</protein>
<proteinExistence type="inferred from homology"/>
<name>A0ABT1W847_9PROT</name>
<sequence>MAALIRRVGRCTLRVRTEREPFEALVRAIAGQQLHARAAEAMLGRMLAHFPDGFPSPEALGALDDAAFRACGFSGSKTVAIRGVCAAAATGIVPTRRQAQRLSDSELIARLVPLRGIGAWTVEMLLIFTLGRPDIMPIDDYGVREGYRRIKGLEAQPKPKALLAATESWRPFRSVGAWYLWRAADEAKPAGRSPTASA</sequence>
<evidence type="ECO:0000313" key="8">
    <source>
        <dbReference type="Proteomes" id="UP001524587"/>
    </source>
</evidence>
<comment type="catalytic activity">
    <reaction evidence="1">
        <text>Hydrolysis of alkylated DNA, releasing 3-methyladenine, 3-methylguanine, 7-methylguanine and 7-methyladenine.</text>
        <dbReference type="EC" id="3.2.2.21"/>
    </reaction>
</comment>
<evidence type="ECO:0000256" key="1">
    <source>
        <dbReference type="ARBA" id="ARBA00000086"/>
    </source>
</evidence>
<evidence type="ECO:0000256" key="2">
    <source>
        <dbReference type="ARBA" id="ARBA00010817"/>
    </source>
</evidence>
<comment type="caution">
    <text evidence="7">The sequence shown here is derived from an EMBL/GenBank/DDBJ whole genome shotgun (WGS) entry which is preliminary data.</text>
</comment>
<dbReference type="InterPro" id="IPR003265">
    <property type="entry name" value="HhH-GPD_domain"/>
</dbReference>
<dbReference type="SMART" id="SM00478">
    <property type="entry name" value="ENDO3c"/>
    <property type="match status" value="1"/>
</dbReference>
<dbReference type="PANTHER" id="PTHR43003:SF5">
    <property type="entry name" value="DNA-3-METHYLADENINE GLYCOSYLASE"/>
    <property type="match status" value="1"/>
</dbReference>
<dbReference type="SUPFAM" id="SSF48150">
    <property type="entry name" value="DNA-glycosylase"/>
    <property type="match status" value="1"/>
</dbReference>
<dbReference type="PANTHER" id="PTHR43003">
    <property type="entry name" value="DNA-3-METHYLADENINE GLYCOSYLASE"/>
    <property type="match status" value="1"/>
</dbReference>
<dbReference type="EMBL" id="JAMSKV010000009">
    <property type="protein sequence ID" value="MCQ8279055.1"/>
    <property type="molecule type" value="Genomic_DNA"/>
</dbReference>
<evidence type="ECO:0000256" key="3">
    <source>
        <dbReference type="ARBA" id="ARBA00012000"/>
    </source>
</evidence>
<accession>A0ABT1W847</accession>
<keyword evidence="5" id="KW-0234">DNA repair</keyword>
<dbReference type="InterPro" id="IPR000035">
    <property type="entry name" value="Alkylbase_DNA_glycsylse_CS"/>
</dbReference>
<keyword evidence="4" id="KW-0227">DNA damage</keyword>
<organism evidence="7 8">
    <name type="scientific">Endosaccharibacter trunci</name>
    <dbReference type="NCBI Taxonomy" id="2812733"/>
    <lineage>
        <taxon>Bacteria</taxon>
        <taxon>Pseudomonadati</taxon>
        <taxon>Pseudomonadota</taxon>
        <taxon>Alphaproteobacteria</taxon>
        <taxon>Acetobacterales</taxon>
        <taxon>Acetobacteraceae</taxon>
        <taxon>Endosaccharibacter</taxon>
    </lineage>
</organism>
<feature type="domain" description="HhH-GPD" evidence="6">
    <location>
        <begin position="30"/>
        <end position="185"/>
    </location>
</feature>